<accession>A0A385EF85</accession>
<evidence type="ECO:0000313" key="1">
    <source>
        <dbReference type="EMBL" id="AXQ70544.1"/>
    </source>
</evidence>
<dbReference type="GeneID" id="55001925"/>
<dbReference type="EMBL" id="MH412654">
    <property type="protein sequence ID" value="AXQ70544.1"/>
    <property type="molecule type" value="Genomic_DNA"/>
</dbReference>
<evidence type="ECO:0000313" key="2">
    <source>
        <dbReference type="Proteomes" id="UP000257648"/>
    </source>
</evidence>
<keyword evidence="2" id="KW-1185">Reference proteome</keyword>
<name>A0A385EF85_9CAUD</name>
<dbReference type="RefSeq" id="YP_009810903.1">
    <property type="nucleotide sequence ID" value="NC_048049.1"/>
</dbReference>
<sequence>MKDQYTIDDGESKQDKWNRGLDLFIESVLKPDPALRQCAHNQKCFHELLDVRGDVLEYLNTLRWN</sequence>
<dbReference type="Proteomes" id="UP000257648">
    <property type="component" value="Segment"/>
</dbReference>
<dbReference type="KEGG" id="vg:55001925"/>
<organism evidence="1 2">
    <name type="scientific">Synechococcus phage S-T4</name>
    <dbReference type="NCBI Taxonomy" id="2268578"/>
    <lineage>
        <taxon>Viruses</taxon>
        <taxon>Duplodnaviria</taxon>
        <taxon>Heunggongvirae</taxon>
        <taxon>Uroviricota</taxon>
        <taxon>Caudoviricetes</taxon>
        <taxon>Pantevenvirales</taxon>
        <taxon>Kyanoviridae</taxon>
        <taxon>Tamkungvirus</taxon>
        <taxon>Tamkungvirus ST4</taxon>
    </lineage>
</organism>
<proteinExistence type="predicted"/>
<reference evidence="2" key="1">
    <citation type="submission" date="2018-05" db="EMBL/GenBank/DDBJ databases">
        <authorList>
            <person name="You S."/>
        </authorList>
    </citation>
    <scope>NUCLEOTIDE SEQUENCE [LARGE SCALE GENOMIC DNA]</scope>
</reference>
<protein>
    <submittedName>
        <fullName evidence="1">Uncharacterized protein</fullName>
    </submittedName>
</protein>